<evidence type="ECO:0000256" key="4">
    <source>
        <dbReference type="ARBA" id="ARBA00022827"/>
    </source>
</evidence>
<dbReference type="AlphaFoldDB" id="A0A3A3FWR5"/>
<dbReference type="Pfam" id="PF12806">
    <property type="entry name" value="Acyl-CoA_dh_C"/>
    <property type="match status" value="1"/>
</dbReference>
<dbReference type="Gene3D" id="2.40.110.10">
    <property type="entry name" value="Butyryl-CoA Dehydrogenase, subunit A, domain 2"/>
    <property type="match status" value="1"/>
</dbReference>
<evidence type="ECO:0000313" key="10">
    <source>
        <dbReference type="EMBL" id="RJF99784.1"/>
    </source>
</evidence>
<evidence type="ECO:0000259" key="8">
    <source>
        <dbReference type="Pfam" id="PF02771"/>
    </source>
</evidence>
<dbReference type="Pfam" id="PF00441">
    <property type="entry name" value="Acyl-CoA_dh_1"/>
    <property type="match status" value="1"/>
</dbReference>
<keyword evidence="5" id="KW-0560">Oxidoreductase</keyword>
<dbReference type="OrthoDB" id="9770681at2"/>
<evidence type="ECO:0000259" key="9">
    <source>
        <dbReference type="Pfam" id="PF12806"/>
    </source>
</evidence>
<keyword evidence="3" id="KW-0285">Flavoprotein</keyword>
<gene>
    <name evidence="10" type="ORF">D3871_15595</name>
</gene>
<proteinExistence type="inferred from homology"/>
<comment type="caution">
    <text evidence="10">The sequence shown here is derived from an EMBL/GenBank/DDBJ whole genome shotgun (WGS) entry which is preliminary data.</text>
</comment>
<dbReference type="InterPro" id="IPR052166">
    <property type="entry name" value="Diverse_Acyl-CoA_DH"/>
</dbReference>
<dbReference type="InterPro" id="IPR037069">
    <property type="entry name" value="AcylCoA_DH/ox_N_sf"/>
</dbReference>
<keyword evidence="4" id="KW-0274">FAD</keyword>
<dbReference type="Gene3D" id="1.10.540.10">
    <property type="entry name" value="Acyl-CoA dehydrogenase/oxidase, N-terminal domain"/>
    <property type="match status" value="1"/>
</dbReference>
<dbReference type="Gene3D" id="1.20.140.10">
    <property type="entry name" value="Butyryl-CoA Dehydrogenase, subunit A, domain 3"/>
    <property type="match status" value="1"/>
</dbReference>
<dbReference type="Pfam" id="PF02771">
    <property type="entry name" value="Acyl-CoA_dh_N"/>
    <property type="match status" value="1"/>
</dbReference>
<dbReference type="SUPFAM" id="SSF56645">
    <property type="entry name" value="Acyl-CoA dehydrogenase NM domain-like"/>
    <property type="match status" value="1"/>
</dbReference>
<feature type="domain" description="Acetyl-CoA dehydrogenase-like C-terminal" evidence="9">
    <location>
        <begin position="474"/>
        <end position="568"/>
    </location>
</feature>
<organism evidence="10 11">
    <name type="scientific">Noviherbaspirillum saxi</name>
    <dbReference type="NCBI Taxonomy" id="2320863"/>
    <lineage>
        <taxon>Bacteria</taxon>
        <taxon>Pseudomonadati</taxon>
        <taxon>Pseudomonadota</taxon>
        <taxon>Betaproteobacteria</taxon>
        <taxon>Burkholderiales</taxon>
        <taxon>Oxalobacteraceae</taxon>
        <taxon>Noviherbaspirillum</taxon>
    </lineage>
</organism>
<dbReference type="SUPFAM" id="SSF47203">
    <property type="entry name" value="Acyl-CoA dehydrogenase C-terminal domain-like"/>
    <property type="match status" value="1"/>
</dbReference>
<evidence type="ECO:0000259" key="7">
    <source>
        <dbReference type="Pfam" id="PF02770"/>
    </source>
</evidence>
<evidence type="ECO:0000256" key="2">
    <source>
        <dbReference type="ARBA" id="ARBA00009347"/>
    </source>
</evidence>
<dbReference type="RefSeq" id="WP_119769729.1">
    <property type="nucleotide sequence ID" value="NZ_QYUO01000001.1"/>
</dbReference>
<sequence>MSDYIAPSSDYRFLAGHVLAPEYLQMPGAADADAATLSEIVATLGTFVAERLVPLSVLADEEGCTVADGSVRTPRGYPEVYKELAAAGWASLHVAPEHGGQGLPLAAGLACDEVLSSGSMSFALYASLRLGVYKVIDALGSDVLKSDYLSRIGSGEWNGTMCLTEPQCGTDLSLMRTTASDTGDGTYRISGTKIFITGGDHDLTENIAHLVLARVQGGASGLAGLGLFIVPKFRKNASGAWTVPNGVRCPRVEHKLGIHASATAELLFEDAHGWIVGTPGTGLAGMFIMMKLARLGTSFQAIGVAEIASQKALAYARERVQGRDLVGGRKGSVPIIEHPNIRRELVRMRTLTSSARMLAFFASITQETTASPDPALAVQSERLLSMLMPLSKVVASEYGVEVATAAMQTLGGHGYIRESGVEVLLRDVQILPIYEGTNDVQSLDIVLRRLEEGCPELLAWMRGQVAFLPQGRRAAQVSRTLDLIEGAAVALAGQLKASPFSALEMAREFLWLVGHGVMGVLWLRTLQTIDQGDKLPINAQSKRAEADFYFAFVHPEVDVRAARLNAASEVQDALLAHELDFI</sequence>
<dbReference type="InterPro" id="IPR025878">
    <property type="entry name" value="Acyl-CoA_dh-like_C_dom"/>
</dbReference>
<dbReference type="InterPro" id="IPR009075">
    <property type="entry name" value="AcylCo_DH/oxidase_C"/>
</dbReference>
<keyword evidence="11" id="KW-1185">Reference proteome</keyword>
<evidence type="ECO:0000313" key="11">
    <source>
        <dbReference type="Proteomes" id="UP000265955"/>
    </source>
</evidence>
<dbReference type="PANTHER" id="PTHR42803">
    <property type="entry name" value="ACYL-COA DEHYDROGENASE"/>
    <property type="match status" value="1"/>
</dbReference>
<dbReference type="Pfam" id="PF02770">
    <property type="entry name" value="Acyl-CoA_dh_M"/>
    <property type="match status" value="1"/>
</dbReference>
<comment type="similarity">
    <text evidence="2">Belongs to the acyl-CoA dehydrogenase family.</text>
</comment>
<dbReference type="InterPro" id="IPR006091">
    <property type="entry name" value="Acyl-CoA_Oxase/DH_mid-dom"/>
</dbReference>
<dbReference type="InterPro" id="IPR009100">
    <property type="entry name" value="AcylCoA_DH/oxidase_NM_dom_sf"/>
</dbReference>
<comment type="cofactor">
    <cofactor evidence="1">
        <name>FAD</name>
        <dbReference type="ChEBI" id="CHEBI:57692"/>
    </cofactor>
</comment>
<dbReference type="InterPro" id="IPR036250">
    <property type="entry name" value="AcylCo_DH-like_C"/>
</dbReference>
<dbReference type="GO" id="GO:0016627">
    <property type="term" value="F:oxidoreductase activity, acting on the CH-CH group of donors"/>
    <property type="evidence" value="ECO:0007669"/>
    <property type="project" value="InterPro"/>
</dbReference>
<protein>
    <submittedName>
        <fullName evidence="10">Acyl-CoA dehydrogenase</fullName>
    </submittedName>
</protein>
<evidence type="ECO:0000259" key="6">
    <source>
        <dbReference type="Pfam" id="PF00441"/>
    </source>
</evidence>
<evidence type="ECO:0000256" key="3">
    <source>
        <dbReference type="ARBA" id="ARBA00022630"/>
    </source>
</evidence>
<evidence type="ECO:0000256" key="5">
    <source>
        <dbReference type="ARBA" id="ARBA00023002"/>
    </source>
</evidence>
<feature type="domain" description="Acyl-CoA dehydrogenase/oxidase N-terminal" evidence="8">
    <location>
        <begin position="40"/>
        <end position="156"/>
    </location>
</feature>
<evidence type="ECO:0000256" key="1">
    <source>
        <dbReference type="ARBA" id="ARBA00001974"/>
    </source>
</evidence>
<dbReference type="GO" id="GO:0050660">
    <property type="term" value="F:flavin adenine dinucleotide binding"/>
    <property type="evidence" value="ECO:0007669"/>
    <property type="project" value="InterPro"/>
</dbReference>
<name>A0A3A3FWR5_9BURK</name>
<dbReference type="EMBL" id="QYUO01000001">
    <property type="protein sequence ID" value="RJF99784.1"/>
    <property type="molecule type" value="Genomic_DNA"/>
</dbReference>
<accession>A0A3A3FWR5</accession>
<reference evidence="11" key="1">
    <citation type="submission" date="2018-09" db="EMBL/GenBank/DDBJ databases">
        <authorList>
            <person name="Zhu H."/>
        </authorList>
    </citation>
    <scope>NUCLEOTIDE SEQUENCE [LARGE SCALE GENOMIC DNA]</scope>
    <source>
        <strain evidence="11">K1R23-30</strain>
    </source>
</reference>
<dbReference type="Proteomes" id="UP000265955">
    <property type="component" value="Unassembled WGS sequence"/>
</dbReference>
<feature type="domain" description="Acyl-CoA dehydrogenase/oxidase C-terminal" evidence="6">
    <location>
        <begin position="289"/>
        <end position="448"/>
    </location>
</feature>
<dbReference type="InterPro" id="IPR013786">
    <property type="entry name" value="AcylCoA_DH/ox_N"/>
</dbReference>
<dbReference type="PANTHER" id="PTHR42803:SF1">
    <property type="entry name" value="BROAD-SPECIFICITY LINEAR ACYL-COA DEHYDROGENASE FADE5"/>
    <property type="match status" value="1"/>
</dbReference>
<dbReference type="InterPro" id="IPR046373">
    <property type="entry name" value="Acyl-CoA_Oxase/DH_mid-dom_sf"/>
</dbReference>
<feature type="domain" description="Acyl-CoA oxidase/dehydrogenase middle" evidence="7">
    <location>
        <begin position="161"/>
        <end position="270"/>
    </location>
</feature>